<sequence>MLASLFASIILAVFVFFSNHWKHFEFWLGATLLLGLGYLVSLIPDRLRWWRLPLAFLGYFSPGIVKWLFNADYDPWSIGILFLLAFYWMPWIRLRREPFGFYFF</sequence>
<dbReference type="EMBL" id="CP018258">
    <property type="protein sequence ID" value="APV43427.1"/>
    <property type="molecule type" value="Genomic_DNA"/>
</dbReference>
<dbReference type="Proteomes" id="UP000185934">
    <property type="component" value="Chromosome"/>
</dbReference>
<feature type="transmembrane region" description="Helical" evidence="1">
    <location>
        <begin position="50"/>
        <end position="69"/>
    </location>
</feature>
<evidence type="ECO:0000313" key="3">
    <source>
        <dbReference type="Proteomes" id="UP000185934"/>
    </source>
</evidence>
<accession>A0A1P8F4M0</accession>
<keyword evidence="3" id="KW-1185">Reference proteome</keyword>
<keyword evidence="1" id="KW-0472">Membrane</keyword>
<keyword evidence="1" id="KW-0812">Transmembrane</keyword>
<organism evidence="2 3">
    <name type="scientific">Dehalogenimonas formicexedens</name>
    <dbReference type="NCBI Taxonomy" id="1839801"/>
    <lineage>
        <taxon>Bacteria</taxon>
        <taxon>Bacillati</taxon>
        <taxon>Chloroflexota</taxon>
        <taxon>Dehalococcoidia</taxon>
        <taxon>Dehalococcoidales</taxon>
        <taxon>Dehalococcoidaceae</taxon>
        <taxon>Dehalogenimonas</taxon>
    </lineage>
</organism>
<dbReference type="STRING" id="1839801.Dform_00062"/>
<evidence type="ECO:0000256" key="1">
    <source>
        <dbReference type="SAM" id="Phobius"/>
    </source>
</evidence>
<evidence type="ECO:0000313" key="2">
    <source>
        <dbReference type="EMBL" id="APV43427.1"/>
    </source>
</evidence>
<feature type="transmembrane region" description="Helical" evidence="1">
    <location>
        <begin position="27"/>
        <end position="43"/>
    </location>
</feature>
<name>A0A1P8F4M0_9CHLR</name>
<proteinExistence type="predicted"/>
<dbReference type="AlphaFoldDB" id="A0A1P8F4M0"/>
<feature type="transmembrane region" description="Helical" evidence="1">
    <location>
        <begin position="75"/>
        <end position="94"/>
    </location>
</feature>
<evidence type="ECO:0008006" key="4">
    <source>
        <dbReference type="Google" id="ProtNLM"/>
    </source>
</evidence>
<dbReference type="KEGG" id="dfo:Dform_00062"/>
<keyword evidence="1" id="KW-1133">Transmembrane helix</keyword>
<gene>
    <name evidence="2" type="ORF">Dform_00062</name>
</gene>
<reference evidence="3" key="1">
    <citation type="submission" date="2016-11" db="EMBL/GenBank/DDBJ databases">
        <title>Dehalogenimonas formicexedens sp. nov., a chlorinated alkane respiring bacterium isolated from contaminated groundwater.</title>
        <authorList>
            <person name="Key T.A."/>
            <person name="Bowman K.S."/>
            <person name="Lee I."/>
            <person name="Chun J."/>
            <person name="Albuquerque L."/>
            <person name="da Costa M.S."/>
            <person name="Rainey F.A."/>
            <person name="Moe W.M."/>
        </authorList>
    </citation>
    <scope>NUCLEOTIDE SEQUENCE [LARGE SCALE GENOMIC DNA]</scope>
    <source>
        <strain evidence="3">NSZ-14</strain>
    </source>
</reference>
<protein>
    <recommendedName>
        <fullName evidence="4">Apolipoprotein N-acyltransferase</fullName>
    </recommendedName>
</protein>